<evidence type="ECO:0000259" key="10">
    <source>
        <dbReference type="Pfam" id="PF00056"/>
    </source>
</evidence>
<dbReference type="InterPro" id="IPR001236">
    <property type="entry name" value="Lactate/malate_DH_N"/>
</dbReference>
<feature type="binding site" evidence="8">
    <location>
        <begin position="20"/>
        <end position="25"/>
    </location>
    <ligand>
        <name>NAD(+)</name>
        <dbReference type="ChEBI" id="CHEBI:57540"/>
    </ligand>
</feature>
<evidence type="ECO:0000256" key="3">
    <source>
        <dbReference type="ARBA" id="ARBA00012967"/>
    </source>
</evidence>
<dbReference type="EC" id="1.1.1.27" evidence="3"/>
<feature type="domain" description="Lactate/malate dehydrogenase N-terminal" evidence="10">
    <location>
        <begin position="15"/>
        <end position="153"/>
    </location>
</feature>
<dbReference type="Gene3D" id="3.90.110.10">
    <property type="entry name" value="Lactate dehydrogenase/glycoside hydrolase, family 4, C-terminal"/>
    <property type="match status" value="1"/>
</dbReference>
<protein>
    <recommendedName>
        <fullName evidence="3">L-lactate dehydrogenase</fullName>
        <ecNumber evidence="3">1.1.1.27</ecNumber>
    </recommendedName>
</protein>
<comment type="caution">
    <text evidence="12">The sequence shown here is derived from an EMBL/GenBank/DDBJ whole genome shotgun (WGS) entry which is preliminary data.</text>
</comment>
<evidence type="ECO:0000256" key="2">
    <source>
        <dbReference type="ARBA" id="ARBA00006054"/>
    </source>
</evidence>
<dbReference type="PANTHER" id="PTHR43128">
    <property type="entry name" value="L-2-HYDROXYCARBOXYLATE DEHYDROGENASE (NAD(P)(+))"/>
    <property type="match status" value="1"/>
</dbReference>
<dbReference type="InterPro" id="IPR011304">
    <property type="entry name" value="L-lactate_DH"/>
</dbReference>
<dbReference type="InterPro" id="IPR015955">
    <property type="entry name" value="Lactate_DH/Glyco_Ohase_4_C"/>
</dbReference>
<dbReference type="GO" id="GO:0005737">
    <property type="term" value="C:cytoplasm"/>
    <property type="evidence" value="ECO:0007669"/>
    <property type="project" value="InterPro"/>
</dbReference>
<reference evidence="12" key="1">
    <citation type="submission" date="2023-08" db="EMBL/GenBank/DDBJ databases">
        <title>Black Yeasts Isolated from many extreme environments.</title>
        <authorList>
            <person name="Coleine C."/>
            <person name="Stajich J.E."/>
            <person name="Selbmann L."/>
        </authorList>
    </citation>
    <scope>NUCLEOTIDE SEQUENCE</scope>
    <source>
        <strain evidence="12">CCFEE 5810</strain>
    </source>
</reference>
<evidence type="ECO:0000259" key="11">
    <source>
        <dbReference type="Pfam" id="PF02866"/>
    </source>
</evidence>
<gene>
    <name evidence="12" type="ORF">LTR97_012752</name>
</gene>
<dbReference type="InterPro" id="IPR036291">
    <property type="entry name" value="NAD(P)-bd_dom_sf"/>
</dbReference>
<evidence type="ECO:0000256" key="1">
    <source>
        <dbReference type="ARBA" id="ARBA00004843"/>
    </source>
</evidence>
<dbReference type="PANTHER" id="PTHR43128:SF16">
    <property type="entry name" value="L-LACTATE DEHYDROGENASE"/>
    <property type="match status" value="1"/>
</dbReference>
<keyword evidence="4 9" id="KW-0560">Oxidoreductase</keyword>
<dbReference type="EMBL" id="JAVRQU010000030">
    <property type="protein sequence ID" value="KAK5689579.1"/>
    <property type="molecule type" value="Genomic_DNA"/>
</dbReference>
<comment type="pathway">
    <text evidence="1">Fermentation; pyruvate fermentation to lactate; (S)-lactate from pyruvate: step 1/1.</text>
</comment>
<feature type="active site" description="Proton acceptor" evidence="7">
    <location>
        <position position="186"/>
    </location>
</feature>
<evidence type="ECO:0000256" key="8">
    <source>
        <dbReference type="PIRSR" id="PIRSR000102-3"/>
    </source>
</evidence>
<dbReference type="Proteomes" id="UP001310594">
    <property type="component" value="Unassembled WGS sequence"/>
</dbReference>
<sequence>MAQQEKAPGGILQSRIAVVGAGSVGSTIAYTLLTKPVASEILIVEPQEEFRDAQVQDLSDASYHGNTSTLVRAGTHKEAGQCDIVIITAGAAQKQGESRTDLVGKNKAILQSVIDDMKPFAENTILLTIANPNDVLTHFTLQYSGLPKQQVLGAGTFLDSARLRGALANKAGVAASSINAYVLGEHGESQFVAWSCANVAGVPLSTFPATTNIDRKAIAEDTKQKAGWIIEKKGATNFGIASVTASICESILFDQKGVIPVSHYQDDLKVCLSKPAVLSRKGIESTVELPLSEDETAALKESAKSLRDIIDESEKAK</sequence>
<proteinExistence type="inferred from homology"/>
<dbReference type="InterPro" id="IPR001557">
    <property type="entry name" value="L-lactate/malate_DH"/>
</dbReference>
<evidence type="ECO:0000256" key="4">
    <source>
        <dbReference type="ARBA" id="ARBA00023002"/>
    </source>
</evidence>
<dbReference type="SUPFAM" id="SSF56327">
    <property type="entry name" value="LDH C-terminal domain-like"/>
    <property type="match status" value="1"/>
</dbReference>
<dbReference type="GO" id="GO:0004459">
    <property type="term" value="F:L-lactate dehydrogenase (NAD+) activity"/>
    <property type="evidence" value="ECO:0007669"/>
    <property type="project" value="UniProtKB-EC"/>
</dbReference>
<dbReference type="PIRSF" id="PIRSF000102">
    <property type="entry name" value="Lac_mal_DH"/>
    <property type="match status" value="1"/>
</dbReference>
<feature type="binding site" evidence="8">
    <location>
        <position position="106"/>
    </location>
    <ligand>
        <name>NAD(+)</name>
        <dbReference type="ChEBI" id="CHEBI:57540"/>
    </ligand>
</feature>
<dbReference type="InterPro" id="IPR022383">
    <property type="entry name" value="Lactate/malate_DH_C"/>
</dbReference>
<dbReference type="Pfam" id="PF02866">
    <property type="entry name" value="Ldh_1_C"/>
    <property type="match status" value="1"/>
</dbReference>
<feature type="domain" description="Lactate/malate dehydrogenase C-terminal" evidence="11">
    <location>
        <begin position="156"/>
        <end position="315"/>
    </location>
</feature>
<evidence type="ECO:0000256" key="9">
    <source>
        <dbReference type="RuleBase" id="RU003369"/>
    </source>
</evidence>
<dbReference type="NCBIfam" id="TIGR01771">
    <property type="entry name" value="L-LDH-NAD"/>
    <property type="match status" value="1"/>
</dbReference>
<dbReference type="GO" id="GO:0006089">
    <property type="term" value="P:lactate metabolic process"/>
    <property type="evidence" value="ECO:0007669"/>
    <property type="project" value="TreeGrafter"/>
</dbReference>
<evidence type="ECO:0000313" key="12">
    <source>
        <dbReference type="EMBL" id="KAK5689579.1"/>
    </source>
</evidence>
<dbReference type="Gene3D" id="3.40.50.720">
    <property type="entry name" value="NAD(P)-binding Rossmann-like Domain"/>
    <property type="match status" value="1"/>
</dbReference>
<comment type="catalytic activity">
    <reaction evidence="6">
        <text>(S)-lactate + NAD(+) = pyruvate + NADH + H(+)</text>
        <dbReference type="Rhea" id="RHEA:23444"/>
        <dbReference type="ChEBI" id="CHEBI:15361"/>
        <dbReference type="ChEBI" id="CHEBI:15378"/>
        <dbReference type="ChEBI" id="CHEBI:16651"/>
        <dbReference type="ChEBI" id="CHEBI:57540"/>
        <dbReference type="ChEBI" id="CHEBI:57945"/>
        <dbReference type="EC" id="1.1.1.27"/>
    </reaction>
</comment>
<dbReference type="AlphaFoldDB" id="A0AAN7VKL4"/>
<evidence type="ECO:0000313" key="13">
    <source>
        <dbReference type="Proteomes" id="UP001310594"/>
    </source>
</evidence>
<name>A0AAN7VKL4_9PEZI</name>
<organism evidence="12 13">
    <name type="scientific">Elasticomyces elasticus</name>
    <dbReference type="NCBI Taxonomy" id="574655"/>
    <lineage>
        <taxon>Eukaryota</taxon>
        <taxon>Fungi</taxon>
        <taxon>Dikarya</taxon>
        <taxon>Ascomycota</taxon>
        <taxon>Pezizomycotina</taxon>
        <taxon>Dothideomycetes</taxon>
        <taxon>Dothideomycetidae</taxon>
        <taxon>Mycosphaerellales</taxon>
        <taxon>Teratosphaeriaceae</taxon>
        <taxon>Elasticomyces</taxon>
    </lineage>
</organism>
<evidence type="ECO:0000256" key="7">
    <source>
        <dbReference type="PIRSR" id="PIRSR000102-1"/>
    </source>
</evidence>
<dbReference type="CDD" id="cd00300">
    <property type="entry name" value="LDH_like"/>
    <property type="match status" value="1"/>
</dbReference>
<accession>A0AAN7VKL4</accession>
<comment type="similarity">
    <text evidence="2">Belongs to the LDH/MDH superfamily. LDH family.</text>
</comment>
<feature type="binding site" evidence="8">
    <location>
        <begin position="129"/>
        <end position="131"/>
    </location>
    <ligand>
        <name>NAD(+)</name>
        <dbReference type="ChEBI" id="CHEBI:57540"/>
    </ligand>
</feature>
<evidence type="ECO:0000256" key="6">
    <source>
        <dbReference type="ARBA" id="ARBA00049258"/>
    </source>
</evidence>
<dbReference type="PRINTS" id="PR00086">
    <property type="entry name" value="LLDHDRGNASE"/>
</dbReference>
<dbReference type="Pfam" id="PF00056">
    <property type="entry name" value="Ldh_1_N"/>
    <property type="match status" value="1"/>
</dbReference>
<keyword evidence="5 8" id="KW-0520">NAD</keyword>
<evidence type="ECO:0000256" key="5">
    <source>
        <dbReference type="ARBA" id="ARBA00023027"/>
    </source>
</evidence>
<dbReference type="SUPFAM" id="SSF51735">
    <property type="entry name" value="NAD(P)-binding Rossmann-fold domains"/>
    <property type="match status" value="1"/>
</dbReference>